<dbReference type="PRINTS" id="PR00359">
    <property type="entry name" value="BP450"/>
</dbReference>
<dbReference type="PROSITE" id="PS00086">
    <property type="entry name" value="CYTOCHROME_P450"/>
    <property type="match status" value="1"/>
</dbReference>
<dbReference type="GO" id="GO:0008395">
    <property type="term" value="F:steroid hydroxylase activity"/>
    <property type="evidence" value="ECO:0007669"/>
    <property type="project" value="TreeGrafter"/>
</dbReference>
<dbReference type="EMBL" id="JTDI01000002">
    <property type="protein sequence ID" value="KHK92600.1"/>
    <property type="molecule type" value="Genomic_DNA"/>
</dbReference>
<gene>
    <name evidence="3" type="ORF">LK12_07475</name>
</gene>
<dbReference type="SUPFAM" id="SSF48264">
    <property type="entry name" value="Cytochrome P450"/>
    <property type="match status" value="1"/>
</dbReference>
<protein>
    <recommendedName>
        <fullName evidence="5">Cytochrome P450</fullName>
    </recommendedName>
</protein>
<evidence type="ECO:0000256" key="1">
    <source>
        <dbReference type="ARBA" id="ARBA00010617"/>
    </source>
</evidence>
<dbReference type="PANTHER" id="PTHR46696:SF4">
    <property type="entry name" value="BIOTIN BIOSYNTHESIS CYTOCHROME P450"/>
    <property type="match status" value="1"/>
</dbReference>
<keyword evidence="2" id="KW-0479">Metal-binding</keyword>
<dbReference type="InterPro" id="IPR017972">
    <property type="entry name" value="Cyt_P450_CS"/>
</dbReference>
<name>A0A0B1ZNA9_9SPHN</name>
<dbReference type="PANTHER" id="PTHR46696">
    <property type="entry name" value="P450, PUTATIVE (EUROFUNG)-RELATED"/>
    <property type="match status" value="1"/>
</dbReference>
<keyword evidence="2" id="KW-0349">Heme</keyword>
<evidence type="ECO:0000256" key="2">
    <source>
        <dbReference type="RuleBase" id="RU000461"/>
    </source>
</evidence>
<evidence type="ECO:0008006" key="5">
    <source>
        <dbReference type="Google" id="ProtNLM"/>
    </source>
</evidence>
<dbReference type="GO" id="GO:0005506">
    <property type="term" value="F:iron ion binding"/>
    <property type="evidence" value="ECO:0007669"/>
    <property type="project" value="InterPro"/>
</dbReference>
<keyword evidence="4" id="KW-1185">Reference proteome</keyword>
<dbReference type="InterPro" id="IPR001128">
    <property type="entry name" value="Cyt_P450"/>
</dbReference>
<dbReference type="Proteomes" id="UP000031057">
    <property type="component" value="Unassembled WGS sequence"/>
</dbReference>
<dbReference type="InterPro" id="IPR002397">
    <property type="entry name" value="Cyt_P450_B"/>
</dbReference>
<dbReference type="GO" id="GO:0036199">
    <property type="term" value="F:cholest-4-en-3-one 26-monooxygenase activity"/>
    <property type="evidence" value="ECO:0007669"/>
    <property type="project" value="TreeGrafter"/>
</dbReference>
<proteinExistence type="inferred from homology"/>
<dbReference type="GO" id="GO:0006707">
    <property type="term" value="P:cholesterol catabolic process"/>
    <property type="evidence" value="ECO:0007669"/>
    <property type="project" value="TreeGrafter"/>
</dbReference>
<dbReference type="Gene3D" id="1.10.630.10">
    <property type="entry name" value="Cytochrome P450"/>
    <property type="match status" value="1"/>
</dbReference>
<keyword evidence="2" id="KW-0503">Monooxygenase</keyword>
<reference evidence="3 4" key="1">
    <citation type="submission" date="2014-10" db="EMBL/GenBank/DDBJ databases">
        <title>Genome sequence of Novosphingobium malaysiense MUSC 273(T).</title>
        <authorList>
            <person name="Lee L.-H."/>
        </authorList>
    </citation>
    <scope>NUCLEOTIDE SEQUENCE [LARGE SCALE GENOMIC DNA]</scope>
    <source>
        <strain evidence="3 4">MUSC 273</strain>
    </source>
</reference>
<dbReference type="RefSeq" id="WP_039281206.1">
    <property type="nucleotide sequence ID" value="NZ_JTDI01000002.1"/>
</dbReference>
<accession>A0A0B1ZNA9</accession>
<sequence>MSRRAPDAAAPLIDADDLDLPFLPIEDPAFAADPASQFRRARDAHPWLARIGIGYIVIEHAAMREMMRNDARMVFGFNEVVEHMGASGTPWGEFIKGTIQVQSGDTHARLRNALRSAFSPRMANRYRDVMREQIDKLLDAWLPRGRFDFEEFASYYPISVMCRMLGMREEVIPEIRSSLEALGLAMSMDRRYLPELQRGTQLLEHTARSLIAQRRADGGKSGDADLLDMVLAVRESGEMSEDELVNLLIFMFVGGYDTSKNVITLMMHALIDRPGLYERCGESLEFTRKAMHETLRFHSPASALRKVVSDIDFRGVRFPSGSLVMFPWGFSGRDPTAVDEPDQFDPERKRPQGSHFAFGMGAHICLGQFIGMAQIEEGFHAIARRLRNPQRTGEPGWRPYPGTWGIAGLPIAFGPA</sequence>
<organism evidence="3 4">
    <name type="scientific">Novosphingobium malaysiense</name>
    <dbReference type="NCBI Taxonomy" id="1348853"/>
    <lineage>
        <taxon>Bacteria</taxon>
        <taxon>Pseudomonadati</taxon>
        <taxon>Pseudomonadota</taxon>
        <taxon>Alphaproteobacteria</taxon>
        <taxon>Sphingomonadales</taxon>
        <taxon>Sphingomonadaceae</taxon>
        <taxon>Novosphingobium</taxon>
    </lineage>
</organism>
<comment type="similarity">
    <text evidence="1 2">Belongs to the cytochrome P450 family.</text>
</comment>
<evidence type="ECO:0000313" key="3">
    <source>
        <dbReference type="EMBL" id="KHK92600.1"/>
    </source>
</evidence>
<evidence type="ECO:0000313" key="4">
    <source>
        <dbReference type="Proteomes" id="UP000031057"/>
    </source>
</evidence>
<comment type="caution">
    <text evidence="3">The sequence shown here is derived from an EMBL/GenBank/DDBJ whole genome shotgun (WGS) entry which is preliminary data.</text>
</comment>
<dbReference type="OrthoDB" id="5522954at2"/>
<dbReference type="AlphaFoldDB" id="A0A0B1ZNA9"/>
<dbReference type="InterPro" id="IPR036396">
    <property type="entry name" value="Cyt_P450_sf"/>
</dbReference>
<keyword evidence="2" id="KW-0408">Iron</keyword>
<dbReference type="STRING" id="1348853.LK12_07475"/>
<keyword evidence="2" id="KW-0560">Oxidoreductase</keyword>
<dbReference type="GO" id="GO:0020037">
    <property type="term" value="F:heme binding"/>
    <property type="evidence" value="ECO:0007669"/>
    <property type="project" value="InterPro"/>
</dbReference>
<dbReference type="Pfam" id="PF00067">
    <property type="entry name" value="p450"/>
    <property type="match status" value="1"/>
</dbReference>